<evidence type="ECO:0000256" key="3">
    <source>
        <dbReference type="ARBA" id="ARBA00022741"/>
    </source>
</evidence>
<evidence type="ECO:0000256" key="11">
    <source>
        <dbReference type="ARBA" id="ARBA00023204"/>
    </source>
</evidence>
<comment type="subunit">
    <text evidence="15">Heterotrimer of RecB, RecC and RecD. All subunits contribute to DNA-binding. Interacts with RecA.</text>
</comment>
<feature type="domain" description="UvrD-like helicase ATP-binding" evidence="18">
    <location>
        <begin position="1"/>
        <end position="330"/>
    </location>
</feature>
<evidence type="ECO:0000256" key="16">
    <source>
        <dbReference type="PROSITE-ProRule" id="PRU00560"/>
    </source>
</evidence>
<comment type="domain">
    <text evidence="15">The C-terminal domain has nuclease activity and interacts with RecD. It interacts with RecA, facilitating its loading onto ssDNA.</text>
</comment>
<dbReference type="Proteomes" id="UP000460221">
    <property type="component" value="Unassembled WGS sequence"/>
</dbReference>
<evidence type="ECO:0000256" key="2">
    <source>
        <dbReference type="ARBA" id="ARBA00022723"/>
    </source>
</evidence>
<comment type="domain">
    <text evidence="15">The N-terminal DNA-binding domain is a ssDNA-dependent ATPase and has ATP-dependent 3'-5' helicase function. This domain interacts with RecC.</text>
</comment>
<dbReference type="PANTHER" id="PTHR11070:SF23">
    <property type="entry name" value="RECBCD ENZYME SUBUNIT RECB"/>
    <property type="match status" value="1"/>
</dbReference>
<evidence type="ECO:0000256" key="14">
    <source>
        <dbReference type="ARBA" id="ARBA00048988"/>
    </source>
</evidence>
<dbReference type="InterPro" id="IPR011335">
    <property type="entry name" value="Restrct_endonuc-II-like"/>
</dbReference>
<comment type="function">
    <text evidence="15">A helicase/nuclease that prepares dsDNA breaks (DSB) for recombinational DNA repair. Binds to DSBs and unwinds DNA via a highly rapid and processive ATP-dependent bidirectional helicase activity. Unwinds dsDNA until it encounters a Chi (crossover hotspot instigator) sequence from the 3' direction. Cuts ssDNA a few nucleotides 3' to the Chi site. The properties and activities of the enzyme are changed at Chi. The Chi-altered holoenzyme produces a long 3'-ssDNA overhang and facilitates RecA-binding to the ssDNA for homologous DNA recombination and repair. Holoenzyme degrades any linearized DNA that is unable to undergo homologous recombination. In the holoenzyme this subunit contributes ATPase, 3'-5' helicase, exonuclease activity and loads RecA onto ssDNA.</text>
</comment>
<evidence type="ECO:0000313" key="20">
    <source>
        <dbReference type="EMBL" id="MTD12659.1"/>
    </source>
</evidence>
<feature type="binding site" evidence="15">
    <location>
        <position position="858"/>
    </location>
    <ligand>
        <name>Mg(2+)</name>
        <dbReference type="ChEBI" id="CHEBI:18420"/>
    </ligand>
</feature>
<evidence type="ECO:0000256" key="9">
    <source>
        <dbReference type="ARBA" id="ARBA00022842"/>
    </source>
</evidence>
<reference evidence="20 21" key="1">
    <citation type="submission" date="2019-11" db="EMBL/GenBank/DDBJ databases">
        <authorList>
            <person name="Jiang L.-Q."/>
        </authorList>
    </citation>
    <scope>NUCLEOTIDE SEQUENCE [LARGE SCALE GENOMIC DNA]</scope>
    <source>
        <strain evidence="20 21">YIM 132087</strain>
    </source>
</reference>
<dbReference type="CDD" id="cd22352">
    <property type="entry name" value="RecB_C-like"/>
    <property type="match status" value="1"/>
</dbReference>
<dbReference type="GO" id="GO:0043138">
    <property type="term" value="F:3'-5' DNA helicase activity"/>
    <property type="evidence" value="ECO:0007669"/>
    <property type="project" value="UniProtKB-UniRule"/>
</dbReference>
<organism evidence="20 21">
    <name type="scientific">Nakamurella alba</name>
    <dbReference type="NCBI Taxonomy" id="2665158"/>
    <lineage>
        <taxon>Bacteria</taxon>
        <taxon>Bacillati</taxon>
        <taxon>Actinomycetota</taxon>
        <taxon>Actinomycetes</taxon>
        <taxon>Nakamurellales</taxon>
        <taxon>Nakamurellaceae</taxon>
        <taxon>Nakamurella</taxon>
    </lineage>
</organism>
<evidence type="ECO:0000256" key="7">
    <source>
        <dbReference type="ARBA" id="ARBA00022839"/>
    </source>
</evidence>
<feature type="binding site" evidence="16">
    <location>
        <begin position="21"/>
        <end position="28"/>
    </location>
    <ligand>
        <name>ATP</name>
        <dbReference type="ChEBI" id="CHEBI:30616"/>
    </ligand>
</feature>
<sequence>MPAAAFDVTGALPSGTTVLEASAGTGKTWTVAALVTRYIAEGVAAPADLLVITFGRAASQELRERVRARLVEVERALGDPAGARASDDPLLRHLADDTEPEVARRRDRLTAAVADFDAATIATTHQFCQQVLTGLGVAGDSDAGTELVEDLDGLVVEVVDDIFLRAFGGTGSATPRFDRATALKLGRRAVEDPQADIEPQEHEPGSDGQWRVRFAGAVRAEVDRRKRRRRQLGYDDLLSRLADALAPEDSPARDRMRDRWKIVLVDEFQDTDHVQWEVLRRAFHGFATLVLIGDPKQAVYAFRGGDVVTYLTAVGSASGSATLAQNWRSDAALAHSLEVLLGGTALGDESIRVVPVEPRHTGRRLLGGPSDAPFRLRVARRDQFSSAKKFPPVNDVRAHIAEDLAADVAALLASGASWQGRPLAAGDIAVLVGTHAQGDLVQDALRRAGIPRVVSGAENVYASDAGESWLILLRALDQPQRAPLVRAAALTPFLGLDPVALGTGGEELTDRLSGMLRDWAAITARGGIAGLLETVSQRTGLWRRVLGAEGGERLLTDLRQVGEGLQKAATDGSLGIPGLLEWLTERRFEGTPSSDERARRLDSDASAVQIVTLHASKGLEYPVVYLPFVADRWVPNNPEMALLHDETGRRIIDLGGPRMPGASDRSRRALAEEAGETLRLLYVALTRAQSRLIAWWAPTRNAEHSALHRMLFGRRDDGRIPDRVSVPSDEVAWERLLQWERDGAFTVELATPAAAVPVPLPLSVDDFAVAPFDREVDLRWRRTSYSALTATDHYVPGFVADLVDPGTSEPEEPGKDDENDLTSTALGLGAGSSVDPGWEVPSPMADLPTGAAFGTVVHAVLEDLDPDAADPTVPLREACGLQLARAPMPVLPDDLAAALLPSLRTPLGPLADGRTLLDFPVRDRLSELVFELPLAGGDTPAPAEPRVGDLAGVLARHLPAGDPLAAYPDRLRDPQLAGRPLRGYLTGSIDAVLRTPGQRYLVADYKTNWLGDGLDPTDRRLTAWHYRPEAMAAEMMHSHYPLQALLYQVALHRFLRWRQPGYDPDRHLGGVLYLFLRGMCGPDGPEADGVPAGVFSWRPPVQLVTELSAVLDGGVG</sequence>
<dbReference type="GO" id="GO:0008854">
    <property type="term" value="F:exodeoxyribonuclease V activity"/>
    <property type="evidence" value="ECO:0007669"/>
    <property type="project" value="UniProtKB-EC"/>
</dbReference>
<keyword evidence="11 15" id="KW-0234">DNA repair</keyword>
<keyword evidence="2 15" id="KW-0479">Metal-binding</keyword>
<dbReference type="PROSITE" id="PS51198">
    <property type="entry name" value="UVRD_HELICASE_ATP_BIND"/>
    <property type="match status" value="1"/>
</dbReference>
<proteinExistence type="inferred from homology"/>
<keyword evidence="9 15" id="KW-0460">Magnesium</keyword>
<keyword evidence="4 15" id="KW-0227">DNA damage</keyword>
<evidence type="ECO:0000256" key="12">
    <source>
        <dbReference type="ARBA" id="ARBA00023235"/>
    </source>
</evidence>
<feature type="active site" description="For nuclease activity" evidence="15">
    <location>
        <position position="1004"/>
    </location>
</feature>
<evidence type="ECO:0000256" key="17">
    <source>
        <dbReference type="SAM" id="MobiDB-lite"/>
    </source>
</evidence>
<dbReference type="SUPFAM" id="SSF52980">
    <property type="entry name" value="Restriction endonuclease-like"/>
    <property type="match status" value="1"/>
</dbReference>
<dbReference type="AlphaFoldDB" id="A0A7K1FGQ3"/>
<comment type="catalytic activity">
    <reaction evidence="15">
        <text>Exonucleolytic cleavage (in the presence of ATP) in either 5'- to 3'- or 3'- to 5'-direction to yield 5'-phosphooligonucleotides.</text>
        <dbReference type="EC" id="3.1.11.5"/>
    </reaction>
</comment>
<dbReference type="GO" id="GO:0009338">
    <property type="term" value="C:exodeoxyribonuclease V complex"/>
    <property type="evidence" value="ECO:0007669"/>
    <property type="project" value="TreeGrafter"/>
</dbReference>
<comment type="catalytic activity">
    <reaction evidence="13 15">
        <text>Couples ATP hydrolysis with the unwinding of duplex DNA by translocating in the 3'-5' direction.</text>
        <dbReference type="EC" id="5.6.2.4"/>
    </reaction>
</comment>
<comment type="catalytic activity">
    <reaction evidence="14 15">
        <text>ATP + H2O = ADP + phosphate + H(+)</text>
        <dbReference type="Rhea" id="RHEA:13065"/>
        <dbReference type="ChEBI" id="CHEBI:15377"/>
        <dbReference type="ChEBI" id="CHEBI:15378"/>
        <dbReference type="ChEBI" id="CHEBI:30616"/>
        <dbReference type="ChEBI" id="CHEBI:43474"/>
        <dbReference type="ChEBI" id="CHEBI:456216"/>
        <dbReference type="EC" id="5.6.2.4"/>
    </reaction>
</comment>
<feature type="region of interest" description="DNA-binding and helicase activity, interacts with RecC" evidence="15">
    <location>
        <begin position="1"/>
        <end position="748"/>
    </location>
</feature>
<keyword evidence="6 15" id="KW-0347">Helicase</keyword>
<evidence type="ECO:0000259" key="18">
    <source>
        <dbReference type="PROSITE" id="PS51198"/>
    </source>
</evidence>
<dbReference type="InterPro" id="IPR014017">
    <property type="entry name" value="DNA_helicase_UvrD-like_C"/>
</dbReference>
<dbReference type="Gene3D" id="1.10.486.10">
    <property type="entry name" value="PCRA, domain 4"/>
    <property type="match status" value="1"/>
</dbReference>
<evidence type="ECO:0000256" key="1">
    <source>
        <dbReference type="ARBA" id="ARBA00022722"/>
    </source>
</evidence>
<dbReference type="PANTHER" id="PTHR11070">
    <property type="entry name" value="UVRD / RECB / PCRA DNA HELICASE FAMILY MEMBER"/>
    <property type="match status" value="1"/>
</dbReference>
<keyword evidence="12 15" id="KW-0413">Isomerase</keyword>
<dbReference type="GO" id="GO:0000724">
    <property type="term" value="P:double-strand break repair via homologous recombination"/>
    <property type="evidence" value="ECO:0007669"/>
    <property type="project" value="UniProtKB-UniRule"/>
</dbReference>
<evidence type="ECO:0000256" key="4">
    <source>
        <dbReference type="ARBA" id="ARBA00022763"/>
    </source>
</evidence>
<keyword evidence="7 15" id="KW-0269">Exonuclease</keyword>
<evidence type="ECO:0000256" key="15">
    <source>
        <dbReference type="HAMAP-Rule" id="MF_01485"/>
    </source>
</evidence>
<comment type="caution">
    <text evidence="20">The sequence shown here is derived from an EMBL/GenBank/DDBJ whole genome shotgun (WGS) entry which is preliminary data.</text>
</comment>
<dbReference type="EMBL" id="WLYK01000001">
    <property type="protein sequence ID" value="MTD12659.1"/>
    <property type="molecule type" value="Genomic_DNA"/>
</dbReference>
<dbReference type="PROSITE" id="PS51217">
    <property type="entry name" value="UVRD_HELICASE_CTER"/>
    <property type="match status" value="1"/>
</dbReference>
<dbReference type="InterPro" id="IPR027417">
    <property type="entry name" value="P-loop_NTPase"/>
</dbReference>
<accession>A0A7K1FGQ3</accession>
<dbReference type="Pfam" id="PF00580">
    <property type="entry name" value="UvrD-helicase"/>
    <property type="match status" value="1"/>
</dbReference>
<dbReference type="SUPFAM" id="SSF52540">
    <property type="entry name" value="P-loop containing nucleoside triphosphate hydrolases"/>
    <property type="match status" value="1"/>
</dbReference>
<keyword evidence="8 15" id="KW-0067">ATP-binding</keyword>
<dbReference type="GO" id="GO:0000287">
    <property type="term" value="F:magnesium ion binding"/>
    <property type="evidence" value="ECO:0007669"/>
    <property type="project" value="UniProtKB-UniRule"/>
</dbReference>
<dbReference type="GO" id="GO:0005524">
    <property type="term" value="F:ATP binding"/>
    <property type="evidence" value="ECO:0007669"/>
    <property type="project" value="UniProtKB-UniRule"/>
</dbReference>
<evidence type="ECO:0000256" key="8">
    <source>
        <dbReference type="ARBA" id="ARBA00022840"/>
    </source>
</evidence>
<keyword evidence="1 15" id="KW-0540">Nuclease</keyword>
<dbReference type="Gene3D" id="3.90.320.10">
    <property type="match status" value="1"/>
</dbReference>
<gene>
    <name evidence="15" type="primary">recB</name>
    <name evidence="20" type="ORF">GIS00_01700</name>
</gene>
<keyword evidence="21" id="KW-1185">Reference proteome</keyword>
<protein>
    <recommendedName>
        <fullName evidence="15">RecBCD enzyme subunit RecB</fullName>
        <ecNumber evidence="15">3.1.11.5</ecNumber>
        <ecNumber evidence="15">5.6.2.4</ecNumber>
    </recommendedName>
    <alternativeName>
        <fullName evidence="15">DNA 3'-5' helicase subunit RecB</fullName>
    </alternativeName>
    <alternativeName>
        <fullName evidence="15">Exonuclease V subunit RecB</fullName>
        <shortName evidence="15">ExoV subunit RecB</shortName>
    </alternativeName>
    <alternativeName>
        <fullName evidence="15">Helicase/nuclease RecBCD subunit RecB</fullName>
    </alternativeName>
</protein>
<evidence type="ECO:0000256" key="13">
    <source>
        <dbReference type="ARBA" id="ARBA00034617"/>
    </source>
</evidence>
<dbReference type="HAMAP" id="MF_01485">
    <property type="entry name" value="RecB"/>
    <property type="match status" value="1"/>
</dbReference>
<comment type="cofactor">
    <cofactor evidence="15">
        <name>Mg(2+)</name>
        <dbReference type="ChEBI" id="CHEBI:18420"/>
    </cofactor>
    <text evidence="15">Binds 1 Mg(2+) ion per subunit.</text>
</comment>
<evidence type="ECO:0000259" key="19">
    <source>
        <dbReference type="PROSITE" id="PS51217"/>
    </source>
</evidence>
<evidence type="ECO:0000256" key="5">
    <source>
        <dbReference type="ARBA" id="ARBA00022801"/>
    </source>
</evidence>
<dbReference type="Gene3D" id="1.10.3170.10">
    <property type="entry name" value="Recbcd, chain B, domain 2"/>
    <property type="match status" value="2"/>
</dbReference>
<comment type="miscellaneous">
    <text evidence="15">In the RecBCD complex, RecB has a slow 3'-5' helicase, an exonuclease activity and loads RecA onto ssDNA, RecD has a fast 5'-3' helicase activity, while RecC stimulates the ATPase and processivity of the RecB helicase and contributes to recognition of the Chi site.</text>
</comment>
<evidence type="ECO:0000256" key="10">
    <source>
        <dbReference type="ARBA" id="ARBA00023125"/>
    </source>
</evidence>
<feature type="domain" description="UvrD-like helicase C-terminal" evidence="19">
    <location>
        <begin position="356"/>
        <end position="618"/>
    </location>
</feature>
<name>A0A7K1FGQ3_9ACTN</name>
<feature type="region of interest" description="Nuclease activity, interacts with RecD and RecA" evidence="15">
    <location>
        <begin position="779"/>
        <end position="1116"/>
    </location>
</feature>
<evidence type="ECO:0000256" key="6">
    <source>
        <dbReference type="ARBA" id="ARBA00022806"/>
    </source>
</evidence>
<comment type="similarity">
    <text evidence="15">Belongs to the helicase family. UvrD subfamily.</text>
</comment>
<dbReference type="Pfam" id="PF13361">
    <property type="entry name" value="UvrD_C"/>
    <property type="match status" value="1"/>
</dbReference>
<dbReference type="InterPro" id="IPR014016">
    <property type="entry name" value="UvrD-like_ATP-bd"/>
</dbReference>
<dbReference type="Gene3D" id="3.40.50.300">
    <property type="entry name" value="P-loop containing nucleotide triphosphate hydrolases"/>
    <property type="match status" value="4"/>
</dbReference>
<keyword evidence="5 15" id="KW-0378">Hydrolase</keyword>
<dbReference type="GO" id="GO:0005829">
    <property type="term" value="C:cytosol"/>
    <property type="evidence" value="ECO:0007669"/>
    <property type="project" value="TreeGrafter"/>
</dbReference>
<dbReference type="InterPro" id="IPR000212">
    <property type="entry name" value="DNA_helicase_UvrD/REP"/>
</dbReference>
<feature type="binding site" evidence="15">
    <location>
        <position position="1004"/>
    </location>
    <ligand>
        <name>Mg(2+)</name>
        <dbReference type="ChEBI" id="CHEBI:18420"/>
    </ligand>
</feature>
<dbReference type="EC" id="5.6.2.4" evidence="15"/>
<dbReference type="InterPro" id="IPR011604">
    <property type="entry name" value="PDDEXK-like_dom_sf"/>
</dbReference>
<dbReference type="InterPro" id="IPR004586">
    <property type="entry name" value="RecB"/>
</dbReference>
<feature type="binding site" evidence="15">
    <location>
        <position position="990"/>
    </location>
    <ligand>
        <name>Mg(2+)</name>
        <dbReference type="ChEBI" id="CHEBI:18420"/>
    </ligand>
</feature>
<keyword evidence="3 15" id="KW-0547">Nucleotide-binding</keyword>
<feature type="region of interest" description="Disordered" evidence="17">
    <location>
        <begin position="800"/>
        <end position="826"/>
    </location>
</feature>
<keyword evidence="10 15" id="KW-0238">DNA-binding</keyword>
<evidence type="ECO:0000313" key="21">
    <source>
        <dbReference type="Proteomes" id="UP000460221"/>
    </source>
</evidence>
<dbReference type="EC" id="3.1.11.5" evidence="15"/>
<feature type="compositionally biased region" description="Acidic residues" evidence="17">
    <location>
        <begin position="809"/>
        <end position="820"/>
    </location>
</feature>
<dbReference type="GO" id="GO:0003677">
    <property type="term" value="F:DNA binding"/>
    <property type="evidence" value="ECO:0007669"/>
    <property type="project" value="UniProtKB-UniRule"/>
</dbReference>